<dbReference type="InterPro" id="IPR036052">
    <property type="entry name" value="TrpB-like_PALP_sf"/>
</dbReference>
<keyword evidence="8" id="KW-0456">Lyase</keyword>
<dbReference type="EC" id="4.2.1.20" evidence="3"/>
<dbReference type="InterPro" id="IPR006653">
    <property type="entry name" value="Trp_synth_b_CS"/>
</dbReference>
<dbReference type="PIRSF" id="PIRSF001413">
    <property type="entry name" value="Trp_syn_beta"/>
    <property type="match status" value="1"/>
</dbReference>
<reference evidence="12 13" key="1">
    <citation type="submission" date="2019-01" db="EMBL/GenBank/DDBJ databases">
        <authorList>
            <person name="Ferrante I. M."/>
        </authorList>
    </citation>
    <scope>NUCLEOTIDE SEQUENCE [LARGE SCALE GENOMIC DNA]</scope>
    <source>
        <strain evidence="12 13">B856</strain>
    </source>
</reference>
<dbReference type="HAMAP" id="MF_00133">
    <property type="entry name" value="Trp_synth_beta"/>
    <property type="match status" value="1"/>
</dbReference>
<keyword evidence="13" id="KW-1185">Reference proteome</keyword>
<dbReference type="Gene3D" id="3.40.50.1100">
    <property type="match status" value="2"/>
</dbReference>
<evidence type="ECO:0000256" key="6">
    <source>
        <dbReference type="ARBA" id="ARBA00022898"/>
    </source>
</evidence>
<dbReference type="InterPro" id="IPR001926">
    <property type="entry name" value="TrpB-like_PALP"/>
</dbReference>
<evidence type="ECO:0000259" key="11">
    <source>
        <dbReference type="Pfam" id="PF00291"/>
    </source>
</evidence>
<feature type="domain" description="Tryptophan synthase beta chain-like PALP" evidence="11">
    <location>
        <begin position="88"/>
        <end position="423"/>
    </location>
</feature>
<keyword evidence="7" id="KW-0057">Aromatic amino acid biosynthesis</keyword>
<proteinExistence type="inferred from homology"/>
<sequence length="462" mass="49275">MVPSPQEQEPPPSPPAGCEETHLHNSEALGTSLPHPDGFFGPDKAYGGAFLPPPLVPIMEAVDASYRSIREDPSFLSELAELRRDFVGRPSPVFFCSNLSRELGGARIYLKREDLNHTGSHKINHCLGEALLAKRMGKKKLIAETGAGQHGVALATCAALVGLACEIHMGEIDIKKEWPNVRRMQVLGAEVVPATHGGRSLKEAVDSAFGAYMANPDEMLFCIGSTVGPHPFPMMVRDFQAVVGYEAKRQFADRGGGSTDGENKATPDYLVACVGGGCNSLGLFTAFLEEEGVNLVGVEPAGRGLDAGEGHHSATLTLGKPAVLHGMRCYTLLSEATGEPAAVHSCASGLDYPGVGPQHSFFKDSGRVAYETATDREVVDAFFRLSRSEGIVPALESAHGLAYAIRLAPTLPPETTILVNMSGRGDKDLDYVCDKYGDAYGIGREGLFAGPPTHEKEDLPEH</sequence>
<name>A0A448Z9X5_9STRA</name>
<comment type="catalytic activity">
    <reaction evidence="9">
        <text>(1S,2R)-1-C-(indol-3-yl)glycerol 3-phosphate + L-serine = D-glyceraldehyde 3-phosphate + L-tryptophan + H2O</text>
        <dbReference type="Rhea" id="RHEA:10532"/>
        <dbReference type="ChEBI" id="CHEBI:15377"/>
        <dbReference type="ChEBI" id="CHEBI:33384"/>
        <dbReference type="ChEBI" id="CHEBI:57912"/>
        <dbReference type="ChEBI" id="CHEBI:58866"/>
        <dbReference type="ChEBI" id="CHEBI:59776"/>
        <dbReference type="EC" id="4.2.1.20"/>
    </reaction>
</comment>
<evidence type="ECO:0000256" key="2">
    <source>
        <dbReference type="ARBA" id="ARBA00004733"/>
    </source>
</evidence>
<evidence type="ECO:0000256" key="3">
    <source>
        <dbReference type="ARBA" id="ARBA00012043"/>
    </source>
</evidence>
<evidence type="ECO:0000256" key="1">
    <source>
        <dbReference type="ARBA" id="ARBA00001933"/>
    </source>
</evidence>
<dbReference type="GO" id="GO:0005737">
    <property type="term" value="C:cytoplasm"/>
    <property type="evidence" value="ECO:0007669"/>
    <property type="project" value="TreeGrafter"/>
</dbReference>
<dbReference type="PANTHER" id="PTHR48077">
    <property type="entry name" value="TRYPTOPHAN SYNTHASE-RELATED"/>
    <property type="match status" value="1"/>
</dbReference>
<feature type="region of interest" description="Disordered" evidence="10">
    <location>
        <begin position="1"/>
        <end position="21"/>
    </location>
</feature>
<dbReference type="CDD" id="cd06446">
    <property type="entry name" value="Trp-synth_B"/>
    <property type="match status" value="1"/>
</dbReference>
<gene>
    <name evidence="12" type="ORF">PSNMU_V1.4_AUG-EV-PASAV3_0056420</name>
</gene>
<accession>A0A448Z9X5</accession>
<evidence type="ECO:0000313" key="12">
    <source>
        <dbReference type="EMBL" id="VEU38810.1"/>
    </source>
</evidence>
<protein>
    <recommendedName>
        <fullName evidence="3">tryptophan synthase</fullName>
        <ecNumber evidence="3">4.2.1.20</ecNumber>
    </recommendedName>
</protein>
<dbReference type="OrthoDB" id="1716816at2759"/>
<dbReference type="NCBIfam" id="TIGR00263">
    <property type="entry name" value="trpB"/>
    <property type="match status" value="1"/>
</dbReference>
<organism evidence="12 13">
    <name type="scientific">Pseudo-nitzschia multistriata</name>
    <dbReference type="NCBI Taxonomy" id="183589"/>
    <lineage>
        <taxon>Eukaryota</taxon>
        <taxon>Sar</taxon>
        <taxon>Stramenopiles</taxon>
        <taxon>Ochrophyta</taxon>
        <taxon>Bacillariophyta</taxon>
        <taxon>Bacillariophyceae</taxon>
        <taxon>Bacillariophycidae</taxon>
        <taxon>Bacillariales</taxon>
        <taxon>Bacillariaceae</taxon>
        <taxon>Pseudo-nitzschia</taxon>
    </lineage>
</organism>
<dbReference type="PROSITE" id="PS00168">
    <property type="entry name" value="TRP_SYNTHASE_BETA"/>
    <property type="match status" value="1"/>
</dbReference>
<dbReference type="InterPro" id="IPR023026">
    <property type="entry name" value="Trp_synth_beta/beta-like"/>
</dbReference>
<keyword evidence="6" id="KW-0663">Pyridoxal phosphate</keyword>
<evidence type="ECO:0000256" key="8">
    <source>
        <dbReference type="ARBA" id="ARBA00023239"/>
    </source>
</evidence>
<evidence type="ECO:0000256" key="4">
    <source>
        <dbReference type="ARBA" id="ARBA00022605"/>
    </source>
</evidence>
<dbReference type="FunFam" id="3.40.50.1100:FF:000004">
    <property type="entry name" value="Tryptophan synthase beta chain"/>
    <property type="match status" value="1"/>
</dbReference>
<evidence type="ECO:0000313" key="13">
    <source>
        <dbReference type="Proteomes" id="UP000291116"/>
    </source>
</evidence>
<dbReference type="EMBL" id="CAACVS010000188">
    <property type="protein sequence ID" value="VEU38810.1"/>
    <property type="molecule type" value="Genomic_DNA"/>
</dbReference>
<evidence type="ECO:0000256" key="10">
    <source>
        <dbReference type="SAM" id="MobiDB-lite"/>
    </source>
</evidence>
<keyword evidence="5" id="KW-0822">Tryptophan biosynthesis</keyword>
<evidence type="ECO:0000256" key="5">
    <source>
        <dbReference type="ARBA" id="ARBA00022822"/>
    </source>
</evidence>
<evidence type="ECO:0000256" key="7">
    <source>
        <dbReference type="ARBA" id="ARBA00023141"/>
    </source>
</evidence>
<comment type="pathway">
    <text evidence="2">Amino-acid biosynthesis; L-tryptophan biosynthesis; L-tryptophan from chorismate: step 5/5.</text>
</comment>
<dbReference type="SUPFAM" id="SSF53686">
    <property type="entry name" value="Tryptophan synthase beta subunit-like PLP-dependent enzymes"/>
    <property type="match status" value="1"/>
</dbReference>
<dbReference type="PANTHER" id="PTHR48077:SF3">
    <property type="entry name" value="TRYPTOPHAN SYNTHASE"/>
    <property type="match status" value="1"/>
</dbReference>
<keyword evidence="4" id="KW-0028">Amino-acid biosynthesis</keyword>
<comment type="cofactor">
    <cofactor evidence="1">
        <name>pyridoxal 5'-phosphate</name>
        <dbReference type="ChEBI" id="CHEBI:597326"/>
    </cofactor>
</comment>
<dbReference type="Pfam" id="PF00291">
    <property type="entry name" value="PALP"/>
    <property type="match status" value="1"/>
</dbReference>
<dbReference type="UniPathway" id="UPA00035">
    <property type="reaction ID" value="UER00044"/>
</dbReference>
<evidence type="ECO:0000256" key="9">
    <source>
        <dbReference type="ARBA" id="ARBA00049047"/>
    </source>
</evidence>
<dbReference type="Proteomes" id="UP000291116">
    <property type="component" value="Unassembled WGS sequence"/>
</dbReference>
<dbReference type="InterPro" id="IPR006654">
    <property type="entry name" value="Trp_synth_beta"/>
</dbReference>
<dbReference type="AlphaFoldDB" id="A0A448Z9X5"/>
<dbReference type="GO" id="GO:0004834">
    <property type="term" value="F:tryptophan synthase activity"/>
    <property type="evidence" value="ECO:0007669"/>
    <property type="project" value="UniProtKB-EC"/>
</dbReference>